<keyword evidence="11" id="KW-1185">Reference proteome</keyword>
<keyword evidence="3" id="KW-0050">Antiport</keyword>
<feature type="transmembrane region" description="Helical" evidence="8">
    <location>
        <begin position="109"/>
        <end position="126"/>
    </location>
</feature>
<keyword evidence="4 8" id="KW-0812">Transmembrane</keyword>
<name>A0A3D8J0P7_9HELI</name>
<dbReference type="GO" id="GO:0016020">
    <property type="term" value="C:membrane"/>
    <property type="evidence" value="ECO:0007669"/>
    <property type="project" value="UniProtKB-SubCell"/>
</dbReference>
<feature type="transmembrane region" description="Helical" evidence="8">
    <location>
        <begin position="359"/>
        <end position="379"/>
    </location>
</feature>
<dbReference type="Proteomes" id="UP000257045">
    <property type="component" value="Unassembled WGS sequence"/>
</dbReference>
<evidence type="ECO:0000256" key="7">
    <source>
        <dbReference type="ARBA" id="ARBA00023136"/>
    </source>
</evidence>
<evidence type="ECO:0000256" key="3">
    <source>
        <dbReference type="ARBA" id="ARBA00022449"/>
    </source>
</evidence>
<dbReference type="RefSeq" id="WP_115569531.1">
    <property type="nucleotide sequence ID" value="NZ_NXLV01000006.1"/>
</dbReference>
<sequence length="388" mass="43712">MSLTSFALIAILVAIAPLLGSLTRIPSVVIEMLLGAFVSYIGIYHPSEAIHYVAEVGFLILMFLCGTEVDLKSFKDLKKSGLGKNIFLYFSILYSLSLLLVLLQKLPYIYIVTFPIMGVGMIMTLIKEYGKEHIWLNLALRVGILGELLSICILVGINGFYTYGLSLELSKTFGVLLLFFFFIALCFRFFRVIFWWFPRLKTLIVPHEDTSNQDLRFSAMLFFIFISIVLSLQLEVALGAFIAGMIIATFFGNRHSLHNKLTSIGFGFFVPFFFVNVGTTLDLKTLLSHPQLFKDSLIIVCGMFGIRLIGCFVSFRKYLGSPKNTILYAFSDAMPLTFLIATATLALQLKVITQENYYAFVMGAMIEGILFMISIKVILNHWKTPQKP</sequence>
<gene>
    <name evidence="10" type="ORF">CQA58_04475</name>
</gene>
<evidence type="ECO:0000256" key="5">
    <source>
        <dbReference type="ARBA" id="ARBA00022989"/>
    </source>
</evidence>
<evidence type="ECO:0000256" key="2">
    <source>
        <dbReference type="ARBA" id="ARBA00022448"/>
    </source>
</evidence>
<dbReference type="Pfam" id="PF00999">
    <property type="entry name" value="Na_H_Exchanger"/>
    <property type="match status" value="1"/>
</dbReference>
<keyword evidence="6" id="KW-0406">Ion transport</keyword>
<feature type="transmembrane region" description="Helical" evidence="8">
    <location>
        <begin position="263"/>
        <end position="283"/>
    </location>
</feature>
<feature type="transmembrane region" description="Helical" evidence="8">
    <location>
        <begin position="327"/>
        <end position="347"/>
    </location>
</feature>
<evidence type="ECO:0000259" key="9">
    <source>
        <dbReference type="Pfam" id="PF00999"/>
    </source>
</evidence>
<evidence type="ECO:0000313" key="11">
    <source>
        <dbReference type="Proteomes" id="UP000257045"/>
    </source>
</evidence>
<dbReference type="Gene3D" id="1.20.1530.20">
    <property type="match status" value="1"/>
</dbReference>
<dbReference type="AlphaFoldDB" id="A0A3D8J0P7"/>
<keyword evidence="7 8" id="KW-0472">Membrane</keyword>
<dbReference type="EMBL" id="NXLV01000006">
    <property type="protein sequence ID" value="RDU70786.1"/>
    <property type="molecule type" value="Genomic_DNA"/>
</dbReference>
<feature type="transmembrane region" description="Helical" evidence="8">
    <location>
        <begin position="173"/>
        <end position="197"/>
    </location>
</feature>
<feature type="transmembrane region" description="Helical" evidence="8">
    <location>
        <begin position="295"/>
        <end position="315"/>
    </location>
</feature>
<protein>
    <submittedName>
        <fullName evidence="10">Sodium:proton antiporter</fullName>
    </submittedName>
</protein>
<keyword evidence="2" id="KW-0813">Transport</keyword>
<dbReference type="GO" id="GO:0015297">
    <property type="term" value="F:antiporter activity"/>
    <property type="evidence" value="ECO:0007669"/>
    <property type="project" value="UniProtKB-KW"/>
</dbReference>
<feature type="transmembrane region" description="Helical" evidence="8">
    <location>
        <begin position="138"/>
        <end position="161"/>
    </location>
</feature>
<dbReference type="OrthoDB" id="9793589at2"/>
<dbReference type="GO" id="GO:1902600">
    <property type="term" value="P:proton transmembrane transport"/>
    <property type="evidence" value="ECO:0007669"/>
    <property type="project" value="InterPro"/>
</dbReference>
<evidence type="ECO:0000256" key="8">
    <source>
        <dbReference type="SAM" id="Phobius"/>
    </source>
</evidence>
<dbReference type="PANTHER" id="PTHR43562:SF1">
    <property type="entry name" value="NA(+)_H(+) ANTIPORTER YJBQ-RELATED"/>
    <property type="match status" value="1"/>
</dbReference>
<organism evidence="10 11">
    <name type="scientific">Helicobacter brantae</name>
    <dbReference type="NCBI Taxonomy" id="375927"/>
    <lineage>
        <taxon>Bacteria</taxon>
        <taxon>Pseudomonadati</taxon>
        <taxon>Campylobacterota</taxon>
        <taxon>Epsilonproteobacteria</taxon>
        <taxon>Campylobacterales</taxon>
        <taxon>Helicobacteraceae</taxon>
        <taxon>Helicobacter</taxon>
    </lineage>
</organism>
<dbReference type="PANTHER" id="PTHR43562">
    <property type="entry name" value="NAPA-TYPE SODIUM/HYDROGEN ANTIPORTER"/>
    <property type="match status" value="1"/>
</dbReference>
<feature type="transmembrane region" description="Helical" evidence="8">
    <location>
        <begin position="49"/>
        <end position="66"/>
    </location>
</feature>
<dbReference type="InterPro" id="IPR038770">
    <property type="entry name" value="Na+/solute_symporter_sf"/>
</dbReference>
<accession>A0A3D8J0P7</accession>
<feature type="domain" description="Cation/H+ exchanger transmembrane" evidence="9">
    <location>
        <begin position="11"/>
        <end position="380"/>
    </location>
</feature>
<comment type="caution">
    <text evidence="10">The sequence shown here is derived from an EMBL/GenBank/DDBJ whole genome shotgun (WGS) entry which is preliminary data.</text>
</comment>
<evidence type="ECO:0000313" key="10">
    <source>
        <dbReference type="EMBL" id="RDU70786.1"/>
    </source>
</evidence>
<evidence type="ECO:0000256" key="6">
    <source>
        <dbReference type="ARBA" id="ARBA00023065"/>
    </source>
</evidence>
<evidence type="ECO:0000256" key="4">
    <source>
        <dbReference type="ARBA" id="ARBA00022692"/>
    </source>
</evidence>
<feature type="transmembrane region" description="Helical" evidence="8">
    <location>
        <begin position="86"/>
        <end position="103"/>
    </location>
</feature>
<keyword evidence="5 8" id="KW-1133">Transmembrane helix</keyword>
<evidence type="ECO:0000256" key="1">
    <source>
        <dbReference type="ARBA" id="ARBA00004141"/>
    </source>
</evidence>
<dbReference type="InterPro" id="IPR006153">
    <property type="entry name" value="Cation/H_exchanger_TM"/>
</dbReference>
<feature type="transmembrane region" description="Helical" evidence="8">
    <location>
        <begin position="218"/>
        <end position="251"/>
    </location>
</feature>
<proteinExistence type="predicted"/>
<reference evidence="10 11" key="1">
    <citation type="submission" date="2018-04" db="EMBL/GenBank/DDBJ databases">
        <title>Novel Campyloabacter and Helicobacter Species and Strains.</title>
        <authorList>
            <person name="Mannion A.J."/>
            <person name="Shen Z."/>
            <person name="Fox J.G."/>
        </authorList>
    </citation>
    <scope>NUCLEOTIDE SEQUENCE [LARGE SCALE GENOMIC DNA]</scope>
    <source>
        <strain evidence="10 11">MIT 04-9366</strain>
    </source>
</reference>
<comment type="subcellular location">
    <subcellularLocation>
        <location evidence="1">Membrane</location>
        <topology evidence="1">Multi-pass membrane protein</topology>
    </subcellularLocation>
</comment>